<dbReference type="FunFam" id="1.10.1520.10:FF:000020">
    <property type="entry name" value="Protein NUCLEAR FUSION DEFECTIVE 2"/>
    <property type="match status" value="1"/>
</dbReference>
<dbReference type="CDD" id="cd00593">
    <property type="entry name" value="RIBOc"/>
    <property type="match status" value="1"/>
</dbReference>
<feature type="domain" description="RNase III" evidence="1">
    <location>
        <begin position="8"/>
        <end position="143"/>
    </location>
</feature>
<name>A0A7U2HU96_PHANO</name>
<dbReference type="SUPFAM" id="SSF69065">
    <property type="entry name" value="RNase III domain-like"/>
    <property type="match status" value="1"/>
</dbReference>
<protein>
    <recommendedName>
        <fullName evidence="1">RNase III domain-containing protein</fullName>
    </recommendedName>
</protein>
<organism evidence="2 3">
    <name type="scientific">Phaeosphaeria nodorum (strain SN15 / ATCC MYA-4574 / FGSC 10173)</name>
    <name type="common">Glume blotch fungus</name>
    <name type="synonym">Parastagonospora nodorum</name>
    <dbReference type="NCBI Taxonomy" id="321614"/>
    <lineage>
        <taxon>Eukaryota</taxon>
        <taxon>Fungi</taxon>
        <taxon>Dikarya</taxon>
        <taxon>Ascomycota</taxon>
        <taxon>Pezizomycotina</taxon>
        <taxon>Dothideomycetes</taxon>
        <taxon>Pleosporomycetidae</taxon>
        <taxon>Pleosporales</taxon>
        <taxon>Pleosporineae</taxon>
        <taxon>Phaeosphaeriaceae</taxon>
        <taxon>Parastagonospora</taxon>
    </lineage>
</organism>
<evidence type="ECO:0000259" key="1">
    <source>
        <dbReference type="PROSITE" id="PS50142"/>
    </source>
</evidence>
<accession>A0A7U2HU96</accession>
<dbReference type="Gene3D" id="1.10.1520.10">
    <property type="entry name" value="Ribonuclease III domain"/>
    <property type="match status" value="1"/>
</dbReference>
<proteinExistence type="predicted"/>
<dbReference type="InterPro" id="IPR036389">
    <property type="entry name" value="RNase_III_sf"/>
</dbReference>
<gene>
    <name evidence="2" type="ORF">JI435_004830</name>
</gene>
<keyword evidence="3" id="KW-1185">Reference proteome</keyword>
<dbReference type="Pfam" id="PF00636">
    <property type="entry name" value="Ribonuclease_3"/>
    <property type="match status" value="1"/>
</dbReference>
<dbReference type="OMA" id="AVYLDCN"/>
<dbReference type="EMBL" id="CP069023">
    <property type="protein sequence ID" value="QRC90973.1"/>
    <property type="molecule type" value="Genomic_DNA"/>
</dbReference>
<dbReference type="GO" id="GO:0004525">
    <property type="term" value="F:ribonuclease III activity"/>
    <property type="evidence" value="ECO:0007669"/>
    <property type="project" value="InterPro"/>
</dbReference>
<dbReference type="KEGG" id="pno:SNOG_00483"/>
<dbReference type="GO" id="GO:0006396">
    <property type="term" value="P:RNA processing"/>
    <property type="evidence" value="ECO:0007669"/>
    <property type="project" value="InterPro"/>
</dbReference>
<dbReference type="Proteomes" id="UP000663193">
    <property type="component" value="Chromosome 1"/>
</dbReference>
<dbReference type="OrthoDB" id="67027at2759"/>
<evidence type="ECO:0000313" key="3">
    <source>
        <dbReference type="Proteomes" id="UP000663193"/>
    </source>
</evidence>
<reference evidence="3" key="1">
    <citation type="journal article" date="2021" name="BMC Genomics">
        <title>Chromosome-level genome assembly and manually-curated proteome of model necrotroph Parastagonospora nodorum Sn15 reveals a genome-wide trove of candidate effector homologs, and redundancy of virulence-related functions within an accessory chromosome.</title>
        <authorList>
            <person name="Bertazzoni S."/>
            <person name="Jones D.A.B."/>
            <person name="Phan H.T."/>
            <person name="Tan K.-C."/>
            <person name="Hane J.K."/>
        </authorList>
    </citation>
    <scope>NUCLEOTIDE SEQUENCE [LARGE SCALE GENOMIC DNA]</scope>
    <source>
        <strain evidence="3">SN15 / ATCC MYA-4574 / FGSC 10173)</strain>
    </source>
</reference>
<dbReference type="RefSeq" id="XP_001791168.1">
    <property type="nucleotide sequence ID" value="XM_001791116.1"/>
</dbReference>
<dbReference type="PROSITE" id="PS50142">
    <property type="entry name" value="RNASE_3_2"/>
    <property type="match status" value="1"/>
</dbReference>
<evidence type="ECO:0000313" key="2">
    <source>
        <dbReference type="EMBL" id="QRC90973.1"/>
    </source>
</evidence>
<sequence>MANIEQKIAIIEQIIGYIYTDKLICLEALQMNMDPMYVSLGGIRHLVRKNKNLETVGDAIIDAVLCKKWYEFRDSHGHRLSVEQFDSQIRQRNACNNFFTAIGRANGIDACILMNAGMGNRASDGMVANTVEAVIGAAYIDAGVNGLAVVNAIMARLGLDNPPLFST</sequence>
<dbReference type="VEuPathDB" id="FungiDB:JI435_004830"/>
<dbReference type="AlphaFoldDB" id="A0A7U2HU96"/>
<dbReference type="InterPro" id="IPR000999">
    <property type="entry name" value="RNase_III_dom"/>
</dbReference>